<protein>
    <submittedName>
        <fullName evidence="3">Group II intron reverse transcriptase/maturase</fullName>
    </submittedName>
</protein>
<dbReference type="PROSITE" id="PS50878">
    <property type="entry name" value="RT_POL"/>
    <property type="match status" value="1"/>
</dbReference>
<reference evidence="3 4" key="1">
    <citation type="submission" date="2020-08" db="EMBL/GenBank/DDBJ databases">
        <title>Sequencing the genomes of 1000 actinobacteria strains.</title>
        <authorList>
            <person name="Klenk H.-P."/>
        </authorList>
    </citation>
    <scope>NUCLEOTIDE SEQUENCE [LARGE SCALE GENOMIC DNA]</scope>
    <source>
        <strain evidence="3 4">DSM 45584</strain>
    </source>
</reference>
<dbReference type="InterPro" id="IPR051083">
    <property type="entry name" value="GrpII_Intron_Splice-Mob/Def"/>
</dbReference>
<feature type="domain" description="Reverse transcriptase" evidence="2">
    <location>
        <begin position="82"/>
        <end position="309"/>
    </location>
</feature>
<proteinExistence type="predicted"/>
<dbReference type="PANTHER" id="PTHR34047">
    <property type="entry name" value="NUCLEAR INTRON MATURASE 1, MITOCHONDRIAL-RELATED"/>
    <property type="match status" value="1"/>
</dbReference>
<dbReference type="InterPro" id="IPR000477">
    <property type="entry name" value="RT_dom"/>
</dbReference>
<dbReference type="InterPro" id="IPR043128">
    <property type="entry name" value="Rev_trsase/Diguanyl_cyclase"/>
</dbReference>
<dbReference type="Gene3D" id="3.30.70.270">
    <property type="match status" value="1"/>
</dbReference>
<accession>A0A840QFT1</accession>
<keyword evidence="3" id="KW-0695">RNA-directed DNA polymerase</keyword>
<dbReference type="PANTHER" id="PTHR34047:SF8">
    <property type="entry name" value="PROTEIN YKFC"/>
    <property type="match status" value="1"/>
</dbReference>
<evidence type="ECO:0000313" key="4">
    <source>
        <dbReference type="Proteomes" id="UP000584374"/>
    </source>
</evidence>
<gene>
    <name evidence="3" type="ORF">BJ970_006895</name>
</gene>
<dbReference type="Proteomes" id="UP000584374">
    <property type="component" value="Unassembled WGS sequence"/>
</dbReference>
<name>A0A840QFT1_9PSEU</name>
<dbReference type="CDD" id="cd01651">
    <property type="entry name" value="RT_G2_intron"/>
    <property type="match status" value="1"/>
</dbReference>
<dbReference type="Pfam" id="PF08388">
    <property type="entry name" value="GIIM"/>
    <property type="match status" value="1"/>
</dbReference>
<keyword evidence="3" id="KW-0548">Nucleotidyltransferase</keyword>
<evidence type="ECO:0000313" key="3">
    <source>
        <dbReference type="EMBL" id="MBB5159296.1"/>
    </source>
</evidence>
<dbReference type="AlphaFoldDB" id="A0A840QFT1"/>
<dbReference type="GO" id="GO:0003964">
    <property type="term" value="F:RNA-directed DNA polymerase activity"/>
    <property type="evidence" value="ECO:0007669"/>
    <property type="project" value="UniProtKB-KW"/>
</dbReference>
<sequence length="438" mass="50433">MVAEAMTEAALAEETRNHATVGQVGKKRMQVRKAHSLIGQIHDPRNVVRAWERVRANRGAGGVDRVSIDRFDCEQDRYLTVLRQRLADGRYRPQPVRRVEIDKPGSTAKRPLGIPTVMDRVCQQAIRQVLEPIFEPTFSEVSFGFRPKRSAHMAMRRIWGQLQAGGRWIVDADIADFFGTISHDRLVSLVAERVADGKVLSLIRQILTAGALRDGVYESTVAGTPQGGVISPLLSNIYLHVFDERMERAGFQVTRYADDWLAVCRTREEAERALASACAVLEELGLRIHPEKTRIVHVSQGFEFLGYKIGLGKGLRFKQGGIGLYAIPRQQSIDRFKDKVRALTRRRIAVPLEELIDMLNPVIRGWGMYYRRANVRRLFNRLNMWIVRRIWGWRFKRWRNAGWRTLPEKRLYGEYGLVNLLQLIPSMRDYYRQKGYTH</sequence>
<evidence type="ECO:0000256" key="1">
    <source>
        <dbReference type="ARBA" id="ARBA00025589"/>
    </source>
</evidence>
<evidence type="ECO:0000259" key="2">
    <source>
        <dbReference type="PROSITE" id="PS50878"/>
    </source>
</evidence>
<dbReference type="EMBL" id="JACHIW010000002">
    <property type="protein sequence ID" value="MBB5159296.1"/>
    <property type="molecule type" value="Genomic_DNA"/>
</dbReference>
<dbReference type="Pfam" id="PF00078">
    <property type="entry name" value="RVT_1"/>
    <property type="match status" value="1"/>
</dbReference>
<dbReference type="InterPro" id="IPR013597">
    <property type="entry name" value="Mat_intron_G2"/>
</dbReference>
<keyword evidence="3" id="KW-0808">Transferase</keyword>
<comment type="caution">
    <text evidence="3">The sequence shown here is derived from an EMBL/GenBank/DDBJ whole genome shotgun (WGS) entry which is preliminary data.</text>
</comment>
<comment type="function">
    <text evidence="1">Poorly processive, error-prone DNA polymerase involved in untargeted mutagenesis. Copies undamaged DNA at stalled replication forks, which arise in vivo from mismatched or misaligned primer ends. These misaligned primers can be extended by PolIV. Exhibits no 3'-5' exonuclease (proofreading) activity. May be involved in translesional synthesis, in conjunction with the beta clamp from PolIII.</text>
</comment>
<dbReference type="SUPFAM" id="SSF56672">
    <property type="entry name" value="DNA/RNA polymerases"/>
    <property type="match status" value="1"/>
</dbReference>
<dbReference type="InterPro" id="IPR030931">
    <property type="entry name" value="Group_II_RT_mat"/>
</dbReference>
<dbReference type="InterPro" id="IPR043502">
    <property type="entry name" value="DNA/RNA_pol_sf"/>
</dbReference>
<organism evidence="3 4">
    <name type="scientific">Saccharopolyspora phatthalungensis</name>
    <dbReference type="NCBI Taxonomy" id="664693"/>
    <lineage>
        <taxon>Bacteria</taxon>
        <taxon>Bacillati</taxon>
        <taxon>Actinomycetota</taxon>
        <taxon>Actinomycetes</taxon>
        <taxon>Pseudonocardiales</taxon>
        <taxon>Pseudonocardiaceae</taxon>
        <taxon>Saccharopolyspora</taxon>
    </lineage>
</organism>
<keyword evidence="4" id="KW-1185">Reference proteome</keyword>
<dbReference type="NCBIfam" id="TIGR04416">
    <property type="entry name" value="group_II_RT_mat"/>
    <property type="match status" value="1"/>
</dbReference>